<dbReference type="Gene3D" id="3.40.50.720">
    <property type="entry name" value="NAD(P)-binding Rossmann-like Domain"/>
    <property type="match status" value="1"/>
</dbReference>
<dbReference type="SUPFAM" id="SSF50129">
    <property type="entry name" value="GroES-like"/>
    <property type="match status" value="1"/>
</dbReference>
<dbReference type="SMART" id="SM00829">
    <property type="entry name" value="PKS_ER"/>
    <property type="match status" value="1"/>
</dbReference>
<accession>T2KKG8</accession>
<comment type="similarity">
    <text evidence="1 2">Belongs to the zinc-containing alcohol dehydrogenase family. Quinone oxidoreductase subfamily.</text>
</comment>
<dbReference type="GO" id="GO:0008270">
    <property type="term" value="F:zinc ion binding"/>
    <property type="evidence" value="ECO:0007669"/>
    <property type="project" value="InterPro"/>
</dbReference>
<dbReference type="Pfam" id="PF08240">
    <property type="entry name" value="ADH_N"/>
    <property type="match status" value="1"/>
</dbReference>
<dbReference type="HOGENOM" id="CLU_026673_3_0_10"/>
<reference evidence="4 5" key="1">
    <citation type="journal article" date="2013" name="Appl. Environ. Microbiol.">
        <title>The genome of the alga-associated marine flavobacterium Formosa agariphila KMM 3901T reveals a broad potential for degradation of algal polysaccharides.</title>
        <authorList>
            <person name="Mann A.J."/>
            <person name="Hahnke R.L."/>
            <person name="Huang S."/>
            <person name="Werner J."/>
            <person name="Xing P."/>
            <person name="Barbeyron T."/>
            <person name="Huettel B."/>
            <person name="Stueber K."/>
            <person name="Reinhardt R."/>
            <person name="Harder J."/>
            <person name="Gloeckner F.O."/>
            <person name="Amann R.I."/>
            <person name="Teeling H."/>
        </authorList>
    </citation>
    <scope>NUCLEOTIDE SEQUENCE [LARGE SCALE GENOMIC DNA]</scope>
    <source>
        <strain evidence="5">DSM 15362 / KCTC 12365 / LMG 23005 / KMM 3901</strain>
    </source>
</reference>
<dbReference type="eggNOG" id="COG0604">
    <property type="taxonomic scope" value="Bacteria"/>
</dbReference>
<evidence type="ECO:0000313" key="5">
    <source>
        <dbReference type="Proteomes" id="UP000016160"/>
    </source>
</evidence>
<keyword evidence="2" id="KW-0479">Metal-binding</keyword>
<dbReference type="CDD" id="cd08252">
    <property type="entry name" value="AL_MDR"/>
    <property type="match status" value="1"/>
</dbReference>
<evidence type="ECO:0000313" key="4">
    <source>
        <dbReference type="EMBL" id="CDF79250.1"/>
    </source>
</evidence>
<dbReference type="InterPro" id="IPR020843">
    <property type="entry name" value="ER"/>
</dbReference>
<keyword evidence="5" id="KW-1185">Reference proteome</keyword>
<gene>
    <name evidence="4" type="ORF">BN863_15380</name>
</gene>
<dbReference type="Gene3D" id="3.90.180.10">
    <property type="entry name" value="Medium-chain alcohol dehydrogenases, catalytic domain"/>
    <property type="match status" value="1"/>
</dbReference>
<dbReference type="STRING" id="1347342.BN863_15380"/>
<dbReference type="Pfam" id="PF00107">
    <property type="entry name" value="ADH_zinc_N"/>
    <property type="match status" value="1"/>
</dbReference>
<dbReference type="PATRIC" id="fig|1347342.6.peg.1546"/>
<dbReference type="AlphaFoldDB" id="T2KKG8"/>
<protein>
    <recommendedName>
        <fullName evidence="2">Zinc-type alcohol dehydrogenase-like protein</fullName>
    </recommendedName>
</protein>
<dbReference type="EMBL" id="HG315671">
    <property type="protein sequence ID" value="CDF79250.1"/>
    <property type="molecule type" value="Genomic_DNA"/>
</dbReference>
<dbReference type="InterPro" id="IPR052585">
    <property type="entry name" value="Lipid_raft_assoc_Zn_ADH"/>
</dbReference>
<dbReference type="InterPro" id="IPR002364">
    <property type="entry name" value="Quin_OxRdtase/zeta-crystal_CS"/>
</dbReference>
<dbReference type="NCBIfam" id="TIGR02817">
    <property type="entry name" value="adh_fam_1"/>
    <property type="match status" value="1"/>
</dbReference>
<dbReference type="PANTHER" id="PTHR43482:SF1">
    <property type="entry name" value="PROTEIN AST1-RELATED"/>
    <property type="match status" value="1"/>
</dbReference>
<keyword evidence="2" id="KW-0862">Zinc</keyword>
<dbReference type="InterPro" id="IPR013154">
    <property type="entry name" value="ADH-like_N"/>
</dbReference>
<dbReference type="InterPro" id="IPR011032">
    <property type="entry name" value="GroES-like_sf"/>
</dbReference>
<dbReference type="PANTHER" id="PTHR43482">
    <property type="entry name" value="PROTEIN AST1-RELATED"/>
    <property type="match status" value="1"/>
</dbReference>
<dbReference type="PROSITE" id="PS01162">
    <property type="entry name" value="QOR_ZETA_CRYSTAL"/>
    <property type="match status" value="1"/>
</dbReference>
<evidence type="ECO:0000256" key="2">
    <source>
        <dbReference type="RuleBase" id="RU364000"/>
    </source>
</evidence>
<name>T2KKG8_FORAG</name>
<keyword evidence="2" id="KW-0560">Oxidoreductase</keyword>
<proteinExistence type="inferred from homology"/>
<evidence type="ECO:0000256" key="1">
    <source>
        <dbReference type="ARBA" id="ARBA00010371"/>
    </source>
</evidence>
<organism evidence="4 5">
    <name type="scientific">Formosa agariphila (strain DSM 15362 / KCTC 12365 / LMG 23005 / KMM 3901 / M-2Alg 35-1)</name>
    <dbReference type="NCBI Taxonomy" id="1347342"/>
    <lineage>
        <taxon>Bacteria</taxon>
        <taxon>Pseudomonadati</taxon>
        <taxon>Bacteroidota</taxon>
        <taxon>Flavobacteriia</taxon>
        <taxon>Flavobacteriales</taxon>
        <taxon>Flavobacteriaceae</taxon>
        <taxon>Formosa</taxon>
    </lineage>
</organism>
<dbReference type="InterPro" id="IPR013149">
    <property type="entry name" value="ADH-like_C"/>
</dbReference>
<feature type="domain" description="Enoyl reductase (ER)" evidence="3">
    <location>
        <begin position="15"/>
        <end position="337"/>
    </location>
</feature>
<sequence length="339" mass="37165">MKMKAIGFKQSLPITEADSFIAFDTEKPTPEGYELLVKIEAISVNPVDFKVRHNAAKDTILDTPKIIGWDASGTVEAVGDKTSKFKVGDQVYYAGDITKAGCNAEYQVIDERIVGKKPESLTHAQAAAMPLTTLTAYESLFDRIKVNAETDNGKSVLILAGAGGVGSIAIQLAKKLTNLTVIATASREDSAQWCKDLGADFVVNHHHLKSELETIGHPEVHYILDFVDLEGYWELATDIVKPQGHIVSITGSSKPLDLNLLKNKSVSLSYEYMYTRSMYTTEDMERQHDILNKIAELLDAGTLKSTLTTTLKGFTVANLKDAHRLQESGKSIGKTVIEF</sequence>
<dbReference type="InterPro" id="IPR036291">
    <property type="entry name" value="NAD(P)-bd_dom_sf"/>
</dbReference>
<evidence type="ECO:0000259" key="3">
    <source>
        <dbReference type="SMART" id="SM00829"/>
    </source>
</evidence>
<dbReference type="Proteomes" id="UP000016160">
    <property type="component" value="Chromosome"/>
</dbReference>
<dbReference type="GO" id="GO:0016491">
    <property type="term" value="F:oxidoreductase activity"/>
    <property type="evidence" value="ECO:0007669"/>
    <property type="project" value="UniProtKB-KW"/>
</dbReference>
<dbReference type="InterPro" id="IPR014182">
    <property type="entry name" value="ADH_Zn_typ-1"/>
</dbReference>
<dbReference type="SUPFAM" id="SSF51735">
    <property type="entry name" value="NAD(P)-binding Rossmann-fold domains"/>
    <property type="match status" value="1"/>
</dbReference>